<dbReference type="EMBL" id="CM000767">
    <property type="protein sequence ID" value="OQU79665.1"/>
    <property type="molecule type" value="Genomic_DNA"/>
</dbReference>
<dbReference type="OMA" id="CAHARPY"/>
<gene>
    <name evidence="2" type="ORF">SORBI_3008G176666</name>
</gene>
<dbReference type="Gramene" id="OQU79665">
    <property type="protein sequence ID" value="OQU79665"/>
    <property type="gene ID" value="SORBI_3008G176666"/>
</dbReference>
<proteinExistence type="predicted"/>
<evidence type="ECO:0000313" key="3">
    <source>
        <dbReference type="Proteomes" id="UP000000768"/>
    </source>
</evidence>
<organism evidence="2 3">
    <name type="scientific">Sorghum bicolor</name>
    <name type="common">Sorghum</name>
    <name type="synonym">Sorghum vulgare</name>
    <dbReference type="NCBI Taxonomy" id="4558"/>
    <lineage>
        <taxon>Eukaryota</taxon>
        <taxon>Viridiplantae</taxon>
        <taxon>Streptophyta</taxon>
        <taxon>Embryophyta</taxon>
        <taxon>Tracheophyta</taxon>
        <taxon>Spermatophyta</taxon>
        <taxon>Magnoliopsida</taxon>
        <taxon>Liliopsida</taxon>
        <taxon>Poales</taxon>
        <taxon>Poaceae</taxon>
        <taxon>PACMAD clade</taxon>
        <taxon>Panicoideae</taxon>
        <taxon>Andropogonodae</taxon>
        <taxon>Andropogoneae</taxon>
        <taxon>Sorghinae</taxon>
        <taxon>Sorghum</taxon>
    </lineage>
</organism>
<name>A0A1Z5R890_SORBI</name>
<keyword evidence="3" id="KW-1185">Reference proteome</keyword>
<dbReference type="PROSITE" id="PS51257">
    <property type="entry name" value="PROKAR_LIPOPROTEIN"/>
    <property type="match status" value="1"/>
</dbReference>
<protein>
    <submittedName>
        <fullName evidence="2">Uncharacterized protein</fullName>
    </submittedName>
</protein>
<evidence type="ECO:0000313" key="2">
    <source>
        <dbReference type="EMBL" id="OQU79665.1"/>
    </source>
</evidence>
<dbReference type="InParanoid" id="A0A1Z5R890"/>
<dbReference type="Proteomes" id="UP000000768">
    <property type="component" value="Chromosome 8"/>
</dbReference>
<evidence type="ECO:0000256" key="1">
    <source>
        <dbReference type="SAM" id="SignalP"/>
    </source>
</evidence>
<reference evidence="3" key="2">
    <citation type="journal article" date="2018" name="Plant J.">
        <title>The Sorghum bicolor reference genome: improved assembly, gene annotations, a transcriptome atlas, and signatures of genome organization.</title>
        <authorList>
            <person name="McCormick R.F."/>
            <person name="Truong S.K."/>
            <person name="Sreedasyam A."/>
            <person name="Jenkins J."/>
            <person name="Shu S."/>
            <person name="Sims D."/>
            <person name="Kennedy M."/>
            <person name="Amirebrahimi M."/>
            <person name="Weers B.D."/>
            <person name="McKinley B."/>
            <person name="Mattison A."/>
            <person name="Morishige D.T."/>
            <person name="Grimwood J."/>
            <person name="Schmutz J."/>
            <person name="Mullet J.E."/>
        </authorList>
    </citation>
    <scope>NUCLEOTIDE SEQUENCE [LARGE SCALE GENOMIC DNA]</scope>
    <source>
        <strain evidence="3">cv. BTx623</strain>
    </source>
</reference>
<feature type="chain" id="PRO_5012916073" evidence="1">
    <location>
        <begin position="29"/>
        <end position="96"/>
    </location>
</feature>
<keyword evidence="1" id="KW-0732">Signal</keyword>
<feature type="signal peptide" evidence="1">
    <location>
        <begin position="1"/>
        <end position="28"/>
    </location>
</feature>
<sequence>MGSKSSVVLLPAMVVIAIVLLFAACAHARPYGALPDLTHDHEDGVLINQFDHGTFGLNDQAGTTLPVQQEVTGRFALDGERPVLTIDANAGFNQHF</sequence>
<reference evidence="2 3" key="1">
    <citation type="journal article" date="2009" name="Nature">
        <title>The Sorghum bicolor genome and the diversification of grasses.</title>
        <authorList>
            <person name="Paterson A.H."/>
            <person name="Bowers J.E."/>
            <person name="Bruggmann R."/>
            <person name="Dubchak I."/>
            <person name="Grimwood J."/>
            <person name="Gundlach H."/>
            <person name="Haberer G."/>
            <person name="Hellsten U."/>
            <person name="Mitros T."/>
            <person name="Poliakov A."/>
            <person name="Schmutz J."/>
            <person name="Spannagl M."/>
            <person name="Tang H."/>
            <person name="Wang X."/>
            <person name="Wicker T."/>
            <person name="Bharti A.K."/>
            <person name="Chapman J."/>
            <person name="Feltus F.A."/>
            <person name="Gowik U."/>
            <person name="Grigoriev I.V."/>
            <person name="Lyons E."/>
            <person name="Maher C.A."/>
            <person name="Martis M."/>
            <person name="Narechania A."/>
            <person name="Otillar R.P."/>
            <person name="Penning B.W."/>
            <person name="Salamov A.A."/>
            <person name="Wang Y."/>
            <person name="Zhang L."/>
            <person name="Carpita N.C."/>
            <person name="Freeling M."/>
            <person name="Gingle A.R."/>
            <person name="Hash C.T."/>
            <person name="Keller B."/>
            <person name="Klein P."/>
            <person name="Kresovich S."/>
            <person name="McCann M.C."/>
            <person name="Ming R."/>
            <person name="Peterson D.G."/>
            <person name="Mehboob-ur-Rahman"/>
            <person name="Ware D."/>
            <person name="Westhoff P."/>
            <person name="Mayer K.F."/>
            <person name="Messing J."/>
            <person name="Rokhsar D.S."/>
        </authorList>
    </citation>
    <scope>NUCLEOTIDE SEQUENCE [LARGE SCALE GENOMIC DNA]</scope>
    <source>
        <strain evidence="3">cv. BTx623</strain>
    </source>
</reference>
<dbReference type="AlphaFoldDB" id="A0A1Z5R890"/>
<accession>A0A1Z5R890</accession>